<keyword evidence="10" id="KW-1185">Reference proteome</keyword>
<evidence type="ECO:0000256" key="5">
    <source>
        <dbReference type="ARBA" id="ARBA00023163"/>
    </source>
</evidence>
<keyword evidence="2" id="KW-0902">Two-component regulatory system</keyword>
<gene>
    <name evidence="9" type="ORF">FVW20_03125</name>
</gene>
<comment type="caution">
    <text evidence="9">The sequence shown here is derived from an EMBL/GenBank/DDBJ whole genome shotgun (WGS) entry which is preliminary data.</text>
</comment>
<dbReference type="EMBL" id="VRYY01000066">
    <property type="protein sequence ID" value="MBG3876045.1"/>
    <property type="molecule type" value="Genomic_DNA"/>
</dbReference>
<organism evidence="9 10">
    <name type="scientific">Nitratidesulfovibrio oxamicus</name>
    <dbReference type="NCBI Taxonomy" id="32016"/>
    <lineage>
        <taxon>Bacteria</taxon>
        <taxon>Pseudomonadati</taxon>
        <taxon>Thermodesulfobacteriota</taxon>
        <taxon>Desulfovibrionia</taxon>
        <taxon>Desulfovibrionales</taxon>
        <taxon>Desulfovibrionaceae</taxon>
        <taxon>Nitratidesulfovibrio</taxon>
    </lineage>
</organism>
<evidence type="ECO:0000256" key="4">
    <source>
        <dbReference type="ARBA" id="ARBA00023125"/>
    </source>
</evidence>
<dbReference type="PANTHER" id="PTHR48111:SF1">
    <property type="entry name" value="TWO-COMPONENT RESPONSE REGULATOR ORR33"/>
    <property type="match status" value="1"/>
</dbReference>
<accession>A0ABS0J0T8</accession>
<dbReference type="PROSITE" id="PS50110">
    <property type="entry name" value="RESPONSE_REGULATORY"/>
    <property type="match status" value="1"/>
</dbReference>
<evidence type="ECO:0000256" key="7">
    <source>
        <dbReference type="SAM" id="MobiDB-lite"/>
    </source>
</evidence>
<evidence type="ECO:0000256" key="2">
    <source>
        <dbReference type="ARBA" id="ARBA00023012"/>
    </source>
</evidence>
<keyword evidence="4" id="KW-0238">DNA-binding</keyword>
<evidence type="ECO:0000256" key="6">
    <source>
        <dbReference type="PROSITE-ProRule" id="PRU00169"/>
    </source>
</evidence>
<evidence type="ECO:0000313" key="10">
    <source>
        <dbReference type="Proteomes" id="UP001194469"/>
    </source>
</evidence>
<evidence type="ECO:0000313" key="9">
    <source>
        <dbReference type="EMBL" id="MBG3876045.1"/>
    </source>
</evidence>
<sequence length="151" mass="15870">MSETPPNTSSPGSPSDAEAGSGPGSAAAPIRLLLVDDEAGFIRVMQKRLSRRGYVVDTAGSGTDALRTLRGAAYDAAVFDLKMDDMDGFELLRVVRRMAPEMAVIMLTGHGGAEEAREGMRLGAAGYLLKPCEMEELVCAIERALGRGAPG</sequence>
<keyword evidence="5" id="KW-0804">Transcription</keyword>
<evidence type="ECO:0000259" key="8">
    <source>
        <dbReference type="PROSITE" id="PS50110"/>
    </source>
</evidence>
<dbReference type="Proteomes" id="UP001194469">
    <property type="component" value="Unassembled WGS sequence"/>
</dbReference>
<proteinExistence type="predicted"/>
<dbReference type="SUPFAM" id="SSF52172">
    <property type="entry name" value="CheY-like"/>
    <property type="match status" value="1"/>
</dbReference>
<evidence type="ECO:0000256" key="1">
    <source>
        <dbReference type="ARBA" id="ARBA00022553"/>
    </source>
</evidence>
<feature type="domain" description="Response regulatory" evidence="8">
    <location>
        <begin position="31"/>
        <end position="145"/>
    </location>
</feature>
<dbReference type="InterPro" id="IPR001789">
    <property type="entry name" value="Sig_transdc_resp-reg_receiver"/>
</dbReference>
<feature type="modified residue" description="4-aspartylphosphate" evidence="6">
    <location>
        <position position="80"/>
    </location>
</feature>
<evidence type="ECO:0000256" key="3">
    <source>
        <dbReference type="ARBA" id="ARBA00023015"/>
    </source>
</evidence>
<dbReference type="Pfam" id="PF00072">
    <property type="entry name" value="Response_reg"/>
    <property type="match status" value="1"/>
</dbReference>
<reference evidence="9 10" key="1">
    <citation type="submission" date="2019-08" db="EMBL/GenBank/DDBJ databases">
        <authorList>
            <person name="Luo N."/>
        </authorList>
    </citation>
    <scope>NUCLEOTIDE SEQUENCE [LARGE SCALE GENOMIC DNA]</scope>
    <source>
        <strain evidence="9 10">NCIMB 9442</strain>
    </source>
</reference>
<dbReference type="SMART" id="SM00448">
    <property type="entry name" value="REC"/>
    <property type="match status" value="1"/>
</dbReference>
<dbReference type="CDD" id="cd00156">
    <property type="entry name" value="REC"/>
    <property type="match status" value="1"/>
</dbReference>
<dbReference type="InterPro" id="IPR039420">
    <property type="entry name" value="WalR-like"/>
</dbReference>
<keyword evidence="1 6" id="KW-0597">Phosphoprotein</keyword>
<dbReference type="PANTHER" id="PTHR48111">
    <property type="entry name" value="REGULATOR OF RPOS"/>
    <property type="match status" value="1"/>
</dbReference>
<keyword evidence="3" id="KW-0805">Transcription regulation</keyword>
<dbReference type="InterPro" id="IPR011006">
    <property type="entry name" value="CheY-like_superfamily"/>
</dbReference>
<feature type="region of interest" description="Disordered" evidence="7">
    <location>
        <begin position="1"/>
        <end position="24"/>
    </location>
</feature>
<name>A0ABS0J0T8_9BACT</name>
<dbReference type="Gene3D" id="3.40.50.2300">
    <property type="match status" value="1"/>
</dbReference>
<protein>
    <submittedName>
        <fullName evidence="9">Response regulator</fullName>
    </submittedName>
</protein>
<dbReference type="RefSeq" id="WP_196608261.1">
    <property type="nucleotide sequence ID" value="NZ_VRYY01000066.1"/>
</dbReference>